<accession>A0AA46YP68</accession>
<dbReference type="Proteomes" id="UP001164390">
    <property type="component" value="Chromosome"/>
</dbReference>
<dbReference type="AlphaFoldDB" id="A0AA46YP68"/>
<evidence type="ECO:0000256" key="2">
    <source>
        <dbReference type="ARBA" id="ARBA00023002"/>
    </source>
</evidence>
<dbReference type="InterPro" id="IPR016161">
    <property type="entry name" value="Ald_DH/histidinol_DH"/>
</dbReference>
<dbReference type="Gene3D" id="3.40.605.10">
    <property type="entry name" value="Aldehyde Dehydrogenase, Chain A, domain 1"/>
    <property type="match status" value="1"/>
</dbReference>
<dbReference type="CDD" id="cd07078">
    <property type="entry name" value="ALDH"/>
    <property type="match status" value="1"/>
</dbReference>
<name>A0AA46YP68_9ACTN</name>
<protein>
    <submittedName>
        <fullName evidence="6">Aldehyde dehydrogenase family protein</fullName>
    </submittedName>
</protein>
<dbReference type="InterPro" id="IPR015590">
    <property type="entry name" value="Aldehyde_DH_dom"/>
</dbReference>
<dbReference type="PANTHER" id="PTHR11699">
    <property type="entry name" value="ALDEHYDE DEHYDROGENASE-RELATED"/>
    <property type="match status" value="1"/>
</dbReference>
<evidence type="ECO:0000256" key="4">
    <source>
        <dbReference type="RuleBase" id="RU003345"/>
    </source>
</evidence>
<evidence type="ECO:0000313" key="6">
    <source>
        <dbReference type="EMBL" id="UYM07318.1"/>
    </source>
</evidence>
<sequence length="452" mass="48161">MSTYTVVNPATEQPVTDVELTSVEQTDVAIAQASKAFPAWRDLAPGDRAALLRRFAEVVDAHIDELAELEVRNAGHTWGNATWEAGNVRDVLNYYAGAPERLAGKQIPVAGGVNVTFHEPVGVVGIIVPWNFPMPIAGWGMAPALAAGNTVVLKPAELTPLTAMRIGELALEAGVPEGVLTVLPGKGSVVGQRFVTHPDVRKVCFTGSTEVGKQIMAGCADQVKRCTLELGGKSANIVFADSDLAKAAASAPYAVFDNAGQDCCARSRILVERSAYDEFLALLEPAVKGVRVLDPSDRSSEMGPLISAHQRETVHSFIDDAEVAYTGSMPDGDGFWVAPTVVLADSTQQRIWRDEVFGPVVAVLPFEDEADAVAMANDTEYGLSGSIYTSDLGRGLRVSRAVQAGNLSVNTHASVRYWTPFGGYKQSGLGRELGPDAPYAFTEEKNVFIATD</sequence>
<evidence type="ECO:0000256" key="1">
    <source>
        <dbReference type="ARBA" id="ARBA00009986"/>
    </source>
</evidence>
<dbReference type="Gene3D" id="3.40.309.10">
    <property type="entry name" value="Aldehyde Dehydrogenase, Chain A, domain 2"/>
    <property type="match status" value="1"/>
</dbReference>
<dbReference type="InterPro" id="IPR029510">
    <property type="entry name" value="Ald_DH_CS_GLU"/>
</dbReference>
<dbReference type="InterPro" id="IPR016163">
    <property type="entry name" value="Ald_DH_C"/>
</dbReference>
<dbReference type="RefSeq" id="WP_271636284.1">
    <property type="nucleotide sequence ID" value="NZ_CP094970.1"/>
</dbReference>
<gene>
    <name evidence="6" type="ORF">L0C25_09665</name>
</gene>
<dbReference type="KEGG" id="sgrg:L0C25_09665"/>
<dbReference type="SUPFAM" id="SSF53720">
    <property type="entry name" value="ALDH-like"/>
    <property type="match status" value="1"/>
</dbReference>
<dbReference type="InterPro" id="IPR016160">
    <property type="entry name" value="Ald_DH_CS_CYS"/>
</dbReference>
<feature type="domain" description="Aldehyde dehydrogenase" evidence="5">
    <location>
        <begin position="3"/>
        <end position="447"/>
    </location>
</feature>
<dbReference type="FunFam" id="3.40.605.10:FF:000007">
    <property type="entry name" value="NAD/NADP-dependent betaine aldehyde dehydrogenase"/>
    <property type="match status" value="1"/>
</dbReference>
<reference evidence="6" key="1">
    <citation type="submission" date="2022-01" db="EMBL/GenBank/DDBJ databases">
        <title>Nocardioidaceae gen. sp. A5X3R13.</title>
        <authorList>
            <person name="Lopez Marin M.A."/>
            <person name="Uhlik O."/>
        </authorList>
    </citation>
    <scope>NUCLEOTIDE SEQUENCE</scope>
    <source>
        <strain evidence="6">A5X3R13</strain>
    </source>
</reference>
<proteinExistence type="inferred from homology"/>
<dbReference type="InterPro" id="IPR016162">
    <property type="entry name" value="Ald_DH_N"/>
</dbReference>
<dbReference type="Pfam" id="PF00171">
    <property type="entry name" value="Aldedh"/>
    <property type="match status" value="1"/>
</dbReference>
<comment type="similarity">
    <text evidence="1 4">Belongs to the aldehyde dehydrogenase family.</text>
</comment>
<dbReference type="EMBL" id="CP094970">
    <property type="protein sequence ID" value="UYM07318.1"/>
    <property type="molecule type" value="Genomic_DNA"/>
</dbReference>
<organism evidence="6 7">
    <name type="scientific">Solicola gregarius</name>
    <dbReference type="NCBI Taxonomy" id="2908642"/>
    <lineage>
        <taxon>Bacteria</taxon>
        <taxon>Bacillati</taxon>
        <taxon>Actinomycetota</taxon>
        <taxon>Actinomycetes</taxon>
        <taxon>Propionibacteriales</taxon>
        <taxon>Nocardioidaceae</taxon>
        <taxon>Solicola</taxon>
    </lineage>
</organism>
<evidence type="ECO:0000256" key="3">
    <source>
        <dbReference type="PROSITE-ProRule" id="PRU10007"/>
    </source>
</evidence>
<dbReference type="PROSITE" id="PS00070">
    <property type="entry name" value="ALDEHYDE_DEHYDR_CYS"/>
    <property type="match status" value="1"/>
</dbReference>
<dbReference type="PROSITE" id="PS00687">
    <property type="entry name" value="ALDEHYDE_DEHYDR_GLU"/>
    <property type="match status" value="1"/>
</dbReference>
<keyword evidence="2 4" id="KW-0560">Oxidoreductase</keyword>
<feature type="active site" evidence="3">
    <location>
        <position position="229"/>
    </location>
</feature>
<dbReference type="GO" id="GO:0016620">
    <property type="term" value="F:oxidoreductase activity, acting on the aldehyde or oxo group of donors, NAD or NADP as acceptor"/>
    <property type="evidence" value="ECO:0007669"/>
    <property type="project" value="InterPro"/>
</dbReference>
<evidence type="ECO:0000313" key="7">
    <source>
        <dbReference type="Proteomes" id="UP001164390"/>
    </source>
</evidence>
<evidence type="ECO:0000259" key="5">
    <source>
        <dbReference type="Pfam" id="PF00171"/>
    </source>
</evidence>
<keyword evidence="7" id="KW-1185">Reference proteome</keyword>